<feature type="region of interest" description="Disordered" evidence="1">
    <location>
        <begin position="340"/>
        <end position="454"/>
    </location>
</feature>
<dbReference type="Pfam" id="PF10249">
    <property type="entry name" value="NDUFB10"/>
    <property type="match status" value="1"/>
</dbReference>
<keyword evidence="5" id="KW-1185">Reference proteome</keyword>
<dbReference type="STRING" id="6334.A0A0V1BGG8"/>
<dbReference type="OrthoDB" id="6017729at2759"/>
<dbReference type="PANTHER" id="PTHR19303">
    <property type="entry name" value="TRANSPOSON"/>
    <property type="match status" value="1"/>
</dbReference>
<dbReference type="Pfam" id="PF18701">
    <property type="entry name" value="DUF5641"/>
    <property type="match status" value="1"/>
</dbReference>
<gene>
    <name evidence="4" type="ORF">T01_134</name>
</gene>
<feature type="non-terminal residue" evidence="4">
    <location>
        <position position="1"/>
    </location>
</feature>
<evidence type="ECO:0000256" key="1">
    <source>
        <dbReference type="SAM" id="MobiDB-lite"/>
    </source>
</evidence>
<accession>A0A0V1BGG8</accession>
<feature type="compositionally biased region" description="Basic and acidic residues" evidence="1">
    <location>
        <begin position="1474"/>
        <end position="1496"/>
    </location>
</feature>
<feature type="domain" description="DDE-1" evidence="2">
    <location>
        <begin position="668"/>
        <end position="835"/>
    </location>
</feature>
<feature type="compositionally biased region" description="Polar residues" evidence="1">
    <location>
        <begin position="340"/>
        <end position="349"/>
    </location>
</feature>
<reference evidence="4 5" key="1">
    <citation type="submission" date="2015-01" db="EMBL/GenBank/DDBJ databases">
        <title>Evolution of Trichinella species and genotypes.</title>
        <authorList>
            <person name="Korhonen P.K."/>
            <person name="Edoardo P."/>
            <person name="Giuseppe L.R."/>
            <person name="Gasser R.B."/>
        </authorList>
    </citation>
    <scope>NUCLEOTIDE SEQUENCE [LARGE SCALE GENOMIC DNA]</scope>
    <source>
        <strain evidence="4">ISS3</strain>
    </source>
</reference>
<proteinExistence type="predicted"/>
<dbReference type="PANTHER" id="PTHR19303:SF73">
    <property type="entry name" value="PROTEIN PDC2"/>
    <property type="match status" value="1"/>
</dbReference>
<dbReference type="InParanoid" id="A0A0V1BGG8"/>
<evidence type="ECO:0000313" key="4">
    <source>
        <dbReference type="EMBL" id="KRY36187.1"/>
    </source>
</evidence>
<organism evidence="4 5">
    <name type="scientific">Trichinella spiralis</name>
    <name type="common">Trichina worm</name>
    <dbReference type="NCBI Taxonomy" id="6334"/>
    <lineage>
        <taxon>Eukaryota</taxon>
        <taxon>Metazoa</taxon>
        <taxon>Ecdysozoa</taxon>
        <taxon>Nematoda</taxon>
        <taxon>Enoplea</taxon>
        <taxon>Dorylaimia</taxon>
        <taxon>Trichinellida</taxon>
        <taxon>Trichinellidae</taxon>
        <taxon>Trichinella</taxon>
    </lineage>
</organism>
<dbReference type="InterPro" id="IPR050863">
    <property type="entry name" value="CenT-Element_Derived"/>
</dbReference>
<feature type="domain" description="DUF5641" evidence="3">
    <location>
        <begin position="49"/>
        <end position="97"/>
    </location>
</feature>
<dbReference type="GO" id="GO:0005634">
    <property type="term" value="C:nucleus"/>
    <property type="evidence" value="ECO:0007669"/>
    <property type="project" value="TreeGrafter"/>
</dbReference>
<protein>
    <submittedName>
        <fullName evidence="4">NADH dehydrogenase [ubiquinone] 1 beta subcomplex subunit 10</fullName>
    </submittedName>
</protein>
<dbReference type="Gene3D" id="1.10.20.120">
    <property type="match status" value="1"/>
</dbReference>
<sequence length="1505" mass="171417">LSTGVWSLQTLKFYKMMKQCVIKLVPAAFTSAPTLERSLRYYWGRQLWFMSHLWKRWVEEYLVTLTTREKWTKIRLQSENGDLVFLVEEGVTGGSWITYSSGTSLSSEVKISYRNLGRILPTATCLVSGDHLVASWSRLEVFLRLSVPQLIHFEMAGRLDRYPYSSDTAFAVSSSVAILAHDGDLLILSRIHPLYLVLPSICEMPQNYRQPFGQMVECLTERCSILEKNELLRSGIDKVCDSFVLPGDNMRVYSFNEVKCVDWLAENVEILKARFIDKKMLHHSILTNEKSLNCYAVDVLSEYLCEKLSNLLRQRYKITSEEKAKLHKVVKHVGGEISDPTENYCQSSTKKLKSSEQVQETRREQGPVEQSPNGTGRVQYRRGRRQRAGWPARVDGSAFPRDGRPSGGLGARPEGWRTGLRHRRLGEEPEALFGSSGRSRTTDRRAATAATAATPDKLPLRLESGSCRSSRSCSSMGKCWNSPRSRRSLRRASTEEPIWTPLRSSLTCCRARHSRHSSPLPGSGGYLIEAVWSAEDRGACALLGLVEGTGVPRDDMTGHSSFGGLNHQALKMSCSDGEGSPCWRAPVERSPDAWAEGKIPSRVAEGLGPKDAASVAVANDPKSVVEARSCHESNEWLEAMKRESEALQLPQKSLTMPGEACKGGSFSKERLTILLAANAAGEKLVPLVIGKTAYPRAFRDARVDVSKLPVTWKYSKSTWMSAEIFVEWLKAVNATMRQQHRKILLLLDNAPSHLNVELSNVKLEFLPAKSTSCLQPMDLGVLRQFKCKYRSHLLQSLLANAETYEHAYKFFSRITVLDAVCWISQSWNEVESEVIVIRKNQKTSTSGTTSLERLQNANTWNCDIYQLKAVWSAEDRGARALLGLVEGTGVPRDDMTGHSSFGGLNHQALKMSCSDGEGSPCWRAPVERSPDAWAEGKIPSRVAEGLGPKANAETYEHAYKFFSRITVLDAVRWISQSWNEVESEVIVKCFKPSGISSPEDATTEKDENIACLNGLVTLHTAVSERRLITDDIINVQDYAAIDDEANVHECTEGTADEIVKELLSKSNAKEVLSEEVEGPLDEKLTYSEAITMTRKLQRYSFQEHPYTAPTLLQIESKKQHAMDCVSMETHEHSCDSLTLTGAEIPTTEDPTHVTFSNLEMPPSAGNQGSKDPLHCPVRRQMHLKRMVEKITGIEDIDIRYHFIREAAERKYVELRYLPTEQIVADILTKGLFKPNHEKCNMASGETLAERYKREDKEISKAFWEVLDINSRGTILLRFKYYVWRMLDIPATWMKENIVDPLQKDRKMPYYHRRFNRVRTIDECAVDDRVCYEEAQMQYHLDKMVDGYILDILRNRMQRCREYYMNNAEYKCAKCIDDFEQAELNFYIKYGDMGYYGDVLTAYTKQKHRMIWERRHPEIMAARAEAHEEHKRQMELGNYDPSFWKRKDPRLYKDYVISIFTPYNYSSFLRFKRDEPSQDPKFYTEREEARQKGEYKEPANPNLIWP</sequence>
<dbReference type="InterPro" id="IPR019377">
    <property type="entry name" value="NADH_UbQ_OxRdtase_su10"/>
</dbReference>
<dbReference type="GO" id="GO:0003677">
    <property type="term" value="F:DNA binding"/>
    <property type="evidence" value="ECO:0007669"/>
    <property type="project" value="TreeGrafter"/>
</dbReference>
<dbReference type="InterPro" id="IPR040676">
    <property type="entry name" value="DUF5641"/>
</dbReference>
<dbReference type="Proteomes" id="UP000054776">
    <property type="component" value="Unassembled WGS sequence"/>
</dbReference>
<keyword evidence="4" id="KW-0830">Ubiquinone</keyword>
<evidence type="ECO:0000259" key="3">
    <source>
        <dbReference type="Pfam" id="PF18701"/>
    </source>
</evidence>
<feature type="region of interest" description="Disordered" evidence="1">
    <location>
        <begin position="1474"/>
        <end position="1505"/>
    </location>
</feature>
<dbReference type="EMBL" id="JYDH01000045">
    <property type="protein sequence ID" value="KRY36187.1"/>
    <property type="molecule type" value="Genomic_DNA"/>
</dbReference>
<dbReference type="Pfam" id="PF03184">
    <property type="entry name" value="DDE_1"/>
    <property type="match status" value="1"/>
</dbReference>
<evidence type="ECO:0000259" key="2">
    <source>
        <dbReference type="Pfam" id="PF03184"/>
    </source>
</evidence>
<dbReference type="InterPro" id="IPR004875">
    <property type="entry name" value="DDE_SF_endonuclease_dom"/>
</dbReference>
<comment type="caution">
    <text evidence="4">The sequence shown here is derived from an EMBL/GenBank/DDBJ whole genome shotgun (WGS) entry which is preliminary data.</text>
</comment>
<evidence type="ECO:0000313" key="5">
    <source>
        <dbReference type="Proteomes" id="UP000054776"/>
    </source>
</evidence>
<name>A0A0V1BGG8_TRISP</name>